<evidence type="ECO:0000256" key="16">
    <source>
        <dbReference type="ARBA" id="ARBA00023172"/>
    </source>
</evidence>
<dbReference type="SUPFAM" id="SSF54160">
    <property type="entry name" value="Chromo domain-like"/>
    <property type="match status" value="1"/>
</dbReference>
<keyword evidence="11" id="KW-0694">RNA-binding</keyword>
<keyword evidence="13" id="KW-0695">RNA-directed DNA polymerase</keyword>
<dbReference type="Pfam" id="PF00665">
    <property type="entry name" value="rve"/>
    <property type="match status" value="1"/>
</dbReference>
<dbReference type="PANTHER" id="PTHR37984:SF5">
    <property type="entry name" value="PROTEIN NYNRIN-LIKE"/>
    <property type="match status" value="1"/>
</dbReference>
<evidence type="ECO:0000256" key="12">
    <source>
        <dbReference type="ARBA" id="ARBA00022908"/>
    </source>
</evidence>
<dbReference type="RefSeq" id="XP_056493664.1">
    <property type="nucleotide sequence ID" value="XM_056625082.1"/>
</dbReference>
<reference evidence="20" key="1">
    <citation type="submission" date="2022-12" db="EMBL/GenBank/DDBJ databases">
        <authorList>
            <person name="Petersen C."/>
        </authorList>
    </citation>
    <scope>NUCLEOTIDE SEQUENCE</scope>
    <source>
        <strain evidence="20">IBT 29677</strain>
    </source>
</reference>
<dbReference type="InterPro" id="IPR043128">
    <property type="entry name" value="Rev_trsase/Diguanyl_cyclase"/>
</dbReference>
<dbReference type="InterPro" id="IPR016197">
    <property type="entry name" value="Chromo-like_dom_sf"/>
</dbReference>
<dbReference type="InterPro" id="IPR050951">
    <property type="entry name" value="Retrovirus_Pol_polyprotein"/>
</dbReference>
<evidence type="ECO:0000256" key="13">
    <source>
        <dbReference type="ARBA" id="ARBA00022918"/>
    </source>
</evidence>
<evidence type="ECO:0000256" key="15">
    <source>
        <dbReference type="ARBA" id="ARBA00023125"/>
    </source>
</evidence>
<dbReference type="GO" id="GO:0004519">
    <property type="term" value="F:endonuclease activity"/>
    <property type="evidence" value="ECO:0007669"/>
    <property type="project" value="UniProtKB-KW"/>
</dbReference>
<dbReference type="Gene3D" id="1.10.340.70">
    <property type="match status" value="1"/>
</dbReference>
<proteinExistence type="predicted"/>
<dbReference type="Gene3D" id="2.40.50.40">
    <property type="match status" value="1"/>
</dbReference>
<dbReference type="Pfam" id="PF00078">
    <property type="entry name" value="RVT_1"/>
    <property type="match status" value="1"/>
</dbReference>
<evidence type="ECO:0000256" key="2">
    <source>
        <dbReference type="ARBA" id="ARBA00022670"/>
    </source>
</evidence>
<dbReference type="EMBL" id="JAPZBU010000003">
    <property type="protein sequence ID" value="KAJ5413808.1"/>
    <property type="molecule type" value="Genomic_DNA"/>
</dbReference>
<dbReference type="InterPro" id="IPR001584">
    <property type="entry name" value="Integrase_cat-core"/>
</dbReference>
<dbReference type="InterPro" id="IPR056924">
    <property type="entry name" value="SH3_Tf2-1"/>
</dbReference>
<sequence length="1038" mass="119652">MTTKAFVLKPQLVCNGRSFSITALGDTGAQGFVYINTPLVVQLHRNSGVYVEKLDKPIPVKGYDGHPGTPITHFVRFTLYLDGRRQLQIPMMITDLGQYDLILGRDWFDHFQVLADCHKNRLIWPDEVSLIDESLQRVSHAKIFTKLDIRQGFHRIRLHPDAEDLSTFRTRYGSFKYKVMPFGMTNAPATFQRFINTTLAEYLDDFATAYVDDILIFSETIEEHVEHVRKVLQRLREAGLQASINKCEFHVQNTKFLGFIVSTDGIAVDPAKVAVIKNWEAPTTVRGVQSFLGFCNFYRRFIERYSHICRPLHQLTRKEVLFKWSPECQAAFDTLKINLASAPILRHYDPEAETKVETDASEGCTGAVLHQRSSPTLPWHPVAFLSKSMDPAERNYDTGDQEMLAIVRALTEWRPELEGLQRMERFVIYSDHGPLQAFMTTKKLNGRQSRWQEFLSRFYFVIHHKPGKHNIIADILSQKELSPARIEQPSLLKPEMLGPSPFTVALITMAPLTIQPITDPGNTDNLTDNVVERVLSANKTHPSLDKYRIQAADEDETQWTVENEQLLFEGRLVVPDEGDLRARLLDEIHRQPMTAHPGSGKMLKLVGSRYYWVGWSADVKRYIDNCLTCKRTKVWHDKPPGLLQPLPIPDRPGQHHSMDFRSFEKDRHGYDAVLVFVDRLTKRPISIPCHKTTTAEQTAQFFIRFVMPWLGIPDTIVSDRGPQFMAVFWQEFSRILGIKHKPSTAYHPQTDGQTENANKQQAQRLRVLVNYQQDNWSEYLPIVDYAAATLPQDSTGQSPFFTEKGFDAKMSFDWITDVPEVITDEAQRARDMMSQIQQVWKTARESIEEAQKDQKRYADTRRRKDDFKVHDLVFVTAKLWKTDRPNRKLSHQAYGPFEIIEKIGNAWKLQLPDSMKVHPVFAPEKLRHAAHSKPLTGQIPDAEPPVVVNDQEEFEVDEIEDSRLYYRRLQYRASWIGNEDTNWYPAGDFKNAPEKLAAFHLRYPAKPGPSMRLPIWLDAAKNDEFVDDHEDDNKPMTK</sequence>
<dbReference type="GO" id="GO:0005634">
    <property type="term" value="C:nucleus"/>
    <property type="evidence" value="ECO:0007669"/>
    <property type="project" value="UniProtKB-ARBA"/>
</dbReference>
<dbReference type="Gene3D" id="3.10.10.10">
    <property type="entry name" value="HIV Type 1 Reverse Transcriptase, subunit A, domain 1"/>
    <property type="match status" value="1"/>
</dbReference>
<dbReference type="GO" id="GO:0015074">
    <property type="term" value="P:DNA integration"/>
    <property type="evidence" value="ECO:0007669"/>
    <property type="project" value="UniProtKB-KW"/>
</dbReference>
<accession>A0A9X0BE82</accession>
<dbReference type="InterPro" id="IPR043502">
    <property type="entry name" value="DNA/RNA_pol_sf"/>
</dbReference>
<dbReference type="GO" id="GO:0004190">
    <property type="term" value="F:aspartic-type endopeptidase activity"/>
    <property type="evidence" value="ECO:0007669"/>
    <property type="project" value="UniProtKB-KW"/>
</dbReference>
<dbReference type="GO" id="GO:0003964">
    <property type="term" value="F:RNA-directed DNA polymerase activity"/>
    <property type="evidence" value="ECO:0007669"/>
    <property type="project" value="UniProtKB-KW"/>
</dbReference>
<evidence type="ECO:0000256" key="1">
    <source>
        <dbReference type="ARBA" id="ARBA00011353"/>
    </source>
</evidence>
<evidence type="ECO:0000256" key="5">
    <source>
        <dbReference type="ARBA" id="ARBA00022722"/>
    </source>
</evidence>
<keyword evidence="9" id="KW-0378">Hydrolase</keyword>
<dbReference type="Gene3D" id="3.30.420.10">
    <property type="entry name" value="Ribonuclease H-like superfamily/Ribonuclease H"/>
    <property type="match status" value="1"/>
</dbReference>
<dbReference type="PROSITE" id="PS50878">
    <property type="entry name" value="RT_POL"/>
    <property type="match status" value="1"/>
</dbReference>
<dbReference type="CDD" id="cd00024">
    <property type="entry name" value="CD_CSD"/>
    <property type="match status" value="1"/>
</dbReference>
<dbReference type="OrthoDB" id="4364638at2759"/>
<dbReference type="GO" id="GO:0006310">
    <property type="term" value="P:DNA recombination"/>
    <property type="evidence" value="ECO:0007669"/>
    <property type="project" value="UniProtKB-KW"/>
</dbReference>
<dbReference type="Gene3D" id="3.30.70.270">
    <property type="match status" value="2"/>
</dbReference>
<evidence type="ECO:0000256" key="6">
    <source>
        <dbReference type="ARBA" id="ARBA00022723"/>
    </source>
</evidence>
<dbReference type="InterPro" id="IPR036397">
    <property type="entry name" value="RNaseH_sf"/>
</dbReference>
<keyword evidence="2" id="KW-0645">Protease</keyword>
<dbReference type="AlphaFoldDB" id="A0A9X0BE82"/>
<evidence type="ECO:0000256" key="8">
    <source>
        <dbReference type="ARBA" id="ARBA00022759"/>
    </source>
</evidence>
<organism evidence="20 21">
    <name type="scientific">Penicillium cosmopolitanum</name>
    <dbReference type="NCBI Taxonomy" id="1131564"/>
    <lineage>
        <taxon>Eukaryota</taxon>
        <taxon>Fungi</taxon>
        <taxon>Dikarya</taxon>
        <taxon>Ascomycota</taxon>
        <taxon>Pezizomycotina</taxon>
        <taxon>Eurotiomycetes</taxon>
        <taxon>Eurotiomycetidae</taxon>
        <taxon>Eurotiales</taxon>
        <taxon>Aspergillaceae</taxon>
        <taxon>Penicillium</taxon>
    </lineage>
</organism>
<keyword evidence="3" id="KW-0808">Transferase</keyword>
<evidence type="ECO:0000256" key="10">
    <source>
        <dbReference type="ARBA" id="ARBA00022842"/>
    </source>
</evidence>
<keyword evidence="15" id="KW-0238">DNA-binding</keyword>
<dbReference type="SUPFAM" id="SSF56672">
    <property type="entry name" value="DNA/RNA polymerases"/>
    <property type="match status" value="1"/>
</dbReference>
<feature type="domain" description="Reverse transcriptase" evidence="18">
    <location>
        <begin position="1"/>
        <end position="261"/>
    </location>
</feature>
<evidence type="ECO:0000256" key="7">
    <source>
        <dbReference type="ARBA" id="ARBA00022750"/>
    </source>
</evidence>
<dbReference type="GO" id="GO:0046872">
    <property type="term" value="F:metal ion binding"/>
    <property type="evidence" value="ECO:0007669"/>
    <property type="project" value="UniProtKB-KW"/>
</dbReference>
<evidence type="ECO:0000256" key="11">
    <source>
        <dbReference type="ARBA" id="ARBA00022884"/>
    </source>
</evidence>
<dbReference type="Pfam" id="PF17921">
    <property type="entry name" value="Integrase_H2C2"/>
    <property type="match status" value="1"/>
</dbReference>
<keyword evidence="21" id="KW-1185">Reference proteome</keyword>
<dbReference type="GO" id="GO:0003723">
    <property type="term" value="F:RNA binding"/>
    <property type="evidence" value="ECO:0007669"/>
    <property type="project" value="UniProtKB-KW"/>
</dbReference>
<dbReference type="GO" id="GO:0003677">
    <property type="term" value="F:DNA binding"/>
    <property type="evidence" value="ECO:0007669"/>
    <property type="project" value="UniProtKB-KW"/>
</dbReference>
<dbReference type="Pfam" id="PF17919">
    <property type="entry name" value="RT_RNaseH_2"/>
    <property type="match status" value="1"/>
</dbReference>
<dbReference type="CDD" id="cd01647">
    <property type="entry name" value="RT_LTR"/>
    <property type="match status" value="1"/>
</dbReference>
<keyword evidence="12" id="KW-0229">DNA integration</keyword>
<reference evidence="20" key="2">
    <citation type="journal article" date="2023" name="IMA Fungus">
        <title>Comparative genomic study of the Penicillium genus elucidates a diverse pangenome and 15 lateral gene transfer events.</title>
        <authorList>
            <person name="Petersen C."/>
            <person name="Sorensen T."/>
            <person name="Nielsen M.R."/>
            <person name="Sondergaard T.E."/>
            <person name="Sorensen J.L."/>
            <person name="Fitzpatrick D.A."/>
            <person name="Frisvad J.C."/>
            <person name="Nielsen K.L."/>
        </authorList>
    </citation>
    <scope>NUCLEOTIDE SEQUENCE</scope>
    <source>
        <strain evidence="20">IBT 29677</strain>
    </source>
</reference>
<dbReference type="InterPro" id="IPR012337">
    <property type="entry name" value="RNaseH-like_sf"/>
</dbReference>
<gene>
    <name evidence="20" type="ORF">N7509_000435</name>
</gene>
<dbReference type="InterPro" id="IPR000477">
    <property type="entry name" value="RT_dom"/>
</dbReference>
<keyword evidence="6" id="KW-0479">Metal-binding</keyword>
<dbReference type="InterPro" id="IPR021109">
    <property type="entry name" value="Peptidase_aspartic_dom_sf"/>
</dbReference>
<dbReference type="CDD" id="cd00303">
    <property type="entry name" value="retropepsin_like"/>
    <property type="match status" value="1"/>
</dbReference>
<dbReference type="SUPFAM" id="SSF53098">
    <property type="entry name" value="Ribonuclease H-like"/>
    <property type="match status" value="1"/>
</dbReference>
<name>A0A9X0BE82_9EURO</name>
<keyword evidence="4" id="KW-0548">Nucleotidyltransferase</keyword>
<dbReference type="InterPro" id="IPR041588">
    <property type="entry name" value="Integrase_H2C2"/>
</dbReference>
<keyword evidence="10" id="KW-0460">Magnesium</keyword>
<keyword evidence="7" id="KW-0064">Aspartyl protease</keyword>
<protein>
    <submittedName>
        <fullName evidence="20">Gag/polymerase/env polyprotein</fullName>
    </submittedName>
</protein>
<dbReference type="Gene3D" id="2.40.70.10">
    <property type="entry name" value="Acid Proteases"/>
    <property type="match status" value="1"/>
</dbReference>
<keyword evidence="8" id="KW-0255">Endonuclease</keyword>
<evidence type="ECO:0000259" key="19">
    <source>
        <dbReference type="PROSITE" id="PS50994"/>
    </source>
</evidence>
<evidence type="ECO:0000256" key="17">
    <source>
        <dbReference type="ARBA" id="ARBA00023268"/>
    </source>
</evidence>
<keyword evidence="14" id="KW-0239">DNA-directed DNA polymerase</keyword>
<dbReference type="PANTHER" id="PTHR37984">
    <property type="entry name" value="PROTEIN CBG26694"/>
    <property type="match status" value="1"/>
</dbReference>
<keyword evidence="16" id="KW-0233">DNA recombination</keyword>
<keyword evidence="17" id="KW-0511">Multifunctional enzyme</keyword>
<evidence type="ECO:0000256" key="9">
    <source>
        <dbReference type="ARBA" id="ARBA00022801"/>
    </source>
</evidence>
<dbReference type="Proteomes" id="UP001147747">
    <property type="component" value="Unassembled WGS sequence"/>
</dbReference>
<dbReference type="Pfam" id="PF24626">
    <property type="entry name" value="SH3_Tf2-1"/>
    <property type="match status" value="1"/>
</dbReference>
<keyword evidence="5" id="KW-0540">Nuclease</keyword>
<dbReference type="InterPro" id="IPR041577">
    <property type="entry name" value="RT_RNaseH_2"/>
</dbReference>
<evidence type="ECO:0000256" key="4">
    <source>
        <dbReference type="ARBA" id="ARBA00022695"/>
    </source>
</evidence>
<evidence type="ECO:0000256" key="3">
    <source>
        <dbReference type="ARBA" id="ARBA00022679"/>
    </source>
</evidence>
<comment type="subunit">
    <text evidence="1">Component of the NuA4 histone acetyltransferase complex.</text>
</comment>
<dbReference type="GO" id="GO:0003887">
    <property type="term" value="F:DNA-directed DNA polymerase activity"/>
    <property type="evidence" value="ECO:0007669"/>
    <property type="project" value="UniProtKB-KW"/>
</dbReference>
<dbReference type="GO" id="GO:0006508">
    <property type="term" value="P:proteolysis"/>
    <property type="evidence" value="ECO:0007669"/>
    <property type="project" value="UniProtKB-KW"/>
</dbReference>
<dbReference type="PROSITE" id="PS50994">
    <property type="entry name" value="INTEGRASE"/>
    <property type="match status" value="1"/>
</dbReference>
<dbReference type="GeneID" id="81364062"/>
<comment type="caution">
    <text evidence="20">The sequence shown here is derived from an EMBL/GenBank/DDBJ whole genome shotgun (WGS) entry which is preliminary data.</text>
</comment>
<dbReference type="FunFam" id="3.30.70.270:FF:000020">
    <property type="entry name" value="Transposon Tf2-6 polyprotein-like Protein"/>
    <property type="match status" value="1"/>
</dbReference>
<evidence type="ECO:0000256" key="14">
    <source>
        <dbReference type="ARBA" id="ARBA00022932"/>
    </source>
</evidence>
<evidence type="ECO:0000313" key="20">
    <source>
        <dbReference type="EMBL" id="KAJ5413808.1"/>
    </source>
</evidence>
<evidence type="ECO:0000313" key="21">
    <source>
        <dbReference type="Proteomes" id="UP001147747"/>
    </source>
</evidence>
<dbReference type="CDD" id="cd09274">
    <property type="entry name" value="RNase_HI_RT_Ty3"/>
    <property type="match status" value="1"/>
</dbReference>
<evidence type="ECO:0000259" key="18">
    <source>
        <dbReference type="PROSITE" id="PS50878"/>
    </source>
</evidence>
<feature type="domain" description="Integrase catalytic" evidence="19">
    <location>
        <begin position="648"/>
        <end position="807"/>
    </location>
</feature>